<dbReference type="GO" id="GO:0004888">
    <property type="term" value="F:transmembrane signaling receptor activity"/>
    <property type="evidence" value="ECO:0007669"/>
    <property type="project" value="InterPro"/>
</dbReference>
<accession>A0A0A9Z1Q2</accession>
<evidence type="ECO:0000256" key="1">
    <source>
        <dbReference type="ARBA" id="ARBA00005692"/>
    </source>
</evidence>
<evidence type="ECO:0000256" key="2">
    <source>
        <dbReference type="SAM" id="Phobius"/>
    </source>
</evidence>
<feature type="transmembrane region" description="Helical" evidence="2">
    <location>
        <begin position="31"/>
        <end position="53"/>
    </location>
</feature>
<dbReference type="GO" id="GO:0016020">
    <property type="term" value="C:membrane"/>
    <property type="evidence" value="ECO:0007669"/>
    <property type="project" value="InterPro"/>
</dbReference>
<dbReference type="AlphaFoldDB" id="A0A0A9Z1Q2"/>
<keyword evidence="2" id="KW-1133">Transmembrane helix</keyword>
<evidence type="ECO:0000313" key="3">
    <source>
        <dbReference type="EMBL" id="JAG39172.1"/>
    </source>
</evidence>
<name>A0A0A9Z1Q2_LYGHE</name>
<dbReference type="SUPFAM" id="SSF81321">
    <property type="entry name" value="Family A G protein-coupled receptor-like"/>
    <property type="match status" value="1"/>
</dbReference>
<protein>
    <submittedName>
        <fullName evidence="3">FMRFamide receptor</fullName>
    </submittedName>
</protein>
<dbReference type="InterPro" id="IPR000609">
    <property type="entry name" value="7TM_GPCR_serpentine_rcpt_Srg"/>
</dbReference>
<gene>
    <name evidence="3" type="primary">FR_14</name>
    <name evidence="3" type="ORF">CM83_260</name>
</gene>
<keyword evidence="2" id="KW-0472">Membrane</keyword>
<feature type="non-terminal residue" evidence="3">
    <location>
        <position position="1"/>
    </location>
</feature>
<dbReference type="Pfam" id="PF02118">
    <property type="entry name" value="Srg"/>
    <property type="match status" value="1"/>
</dbReference>
<comment type="similarity">
    <text evidence="1">Belongs to the nematode receptor-like protein srg family.</text>
</comment>
<reference evidence="3" key="2">
    <citation type="submission" date="2014-07" db="EMBL/GenBank/DDBJ databases">
        <authorList>
            <person name="Hull J."/>
        </authorList>
    </citation>
    <scope>NUCLEOTIDE SEQUENCE</scope>
</reference>
<dbReference type="EMBL" id="GBHO01004432">
    <property type="protein sequence ID" value="JAG39172.1"/>
    <property type="molecule type" value="Transcribed_RNA"/>
</dbReference>
<feature type="transmembrane region" description="Helical" evidence="2">
    <location>
        <begin position="74"/>
        <end position="92"/>
    </location>
</feature>
<proteinExistence type="inferred from homology"/>
<organism evidence="3">
    <name type="scientific">Lygus hesperus</name>
    <name type="common">Western plant bug</name>
    <dbReference type="NCBI Taxonomy" id="30085"/>
    <lineage>
        <taxon>Eukaryota</taxon>
        <taxon>Metazoa</taxon>
        <taxon>Ecdysozoa</taxon>
        <taxon>Arthropoda</taxon>
        <taxon>Hexapoda</taxon>
        <taxon>Insecta</taxon>
        <taxon>Pterygota</taxon>
        <taxon>Neoptera</taxon>
        <taxon>Paraneoptera</taxon>
        <taxon>Hemiptera</taxon>
        <taxon>Heteroptera</taxon>
        <taxon>Panheteroptera</taxon>
        <taxon>Cimicomorpha</taxon>
        <taxon>Miridae</taxon>
        <taxon>Mirini</taxon>
        <taxon>Lygus</taxon>
    </lineage>
</organism>
<dbReference type="PANTHER" id="PTHR47323:SF8">
    <property type="entry name" value="N-ACETYLTRANSFERASE DOMAIN-CONTAINING PROTEIN"/>
    <property type="match status" value="1"/>
</dbReference>
<sequence>QFLTVLMVYYYFATDTASETLFKIHLYMNTILAWMYPVYCIAQTMSTYMTLAITVERFNAVCYPLQHKNISYSLTLKTTVAIILFSIVYNLVGSSCSHLLRSKNRRH</sequence>
<dbReference type="InterPro" id="IPR053352">
    <property type="entry name" value="FMRFamide_rcpt"/>
</dbReference>
<reference evidence="3" key="1">
    <citation type="journal article" date="2014" name="PLoS ONE">
        <title>Transcriptome-Based Identification of ABC Transporters in the Western Tarnished Plant Bug Lygus hesperus.</title>
        <authorList>
            <person name="Hull J.J."/>
            <person name="Chaney K."/>
            <person name="Geib S.M."/>
            <person name="Fabrick J.A."/>
            <person name="Brent C.S."/>
            <person name="Walsh D."/>
            <person name="Lavine L.C."/>
        </authorList>
    </citation>
    <scope>NUCLEOTIDE SEQUENCE</scope>
</reference>
<dbReference type="Gene3D" id="1.20.1070.10">
    <property type="entry name" value="Rhodopsin 7-helix transmembrane proteins"/>
    <property type="match status" value="1"/>
</dbReference>
<dbReference type="PANTHER" id="PTHR47323">
    <property type="entry name" value="FMRFAMIDE PEPTIDE RECEPTOR FAMILY-RELATED"/>
    <property type="match status" value="1"/>
</dbReference>
<dbReference type="GO" id="GO:0007606">
    <property type="term" value="P:sensory perception of chemical stimulus"/>
    <property type="evidence" value="ECO:0007669"/>
    <property type="project" value="InterPro"/>
</dbReference>
<keyword evidence="2" id="KW-0812">Transmembrane</keyword>
<keyword evidence="3" id="KW-0675">Receptor</keyword>